<dbReference type="AlphaFoldDB" id="A0A553QBE7"/>
<name>A0A553QBE7_9TELE</name>
<evidence type="ECO:0000256" key="1">
    <source>
        <dbReference type="SAM" id="Phobius"/>
    </source>
</evidence>
<accession>A0A553QBE7</accession>
<protein>
    <submittedName>
        <fullName evidence="2">Uncharacterized protein</fullName>
    </submittedName>
</protein>
<sequence>MMRAHTGQDAEDWYHCCAGIVDISIINKIDEALESLPPVVKDSRSTCSEAPRPRRNVLFAQIQKDIWKTAGFNVTQRAHVQRRTMMTFLMMSMVVPYDEDFTRFTLERSVQSSGPEKEISACLSEDPFHNHLKRHHQMFGPSPIHLPIGACAEEAVPVYVPTQSVPSHWVAEAILMENTLAKLRWLGRHMSSGLNIKKLDQFHIQNNVNLQCDDKHDESRQMLMWSFDAITFQLHGVQNLYNALILILISCTGVCVSAMYKLLHVQLYKSINKNVIK</sequence>
<keyword evidence="3" id="KW-1185">Reference proteome</keyword>
<keyword evidence="1" id="KW-0812">Transmembrane</keyword>
<feature type="transmembrane region" description="Helical" evidence="1">
    <location>
        <begin position="240"/>
        <end position="263"/>
    </location>
</feature>
<comment type="caution">
    <text evidence="2">The sequence shown here is derived from an EMBL/GenBank/DDBJ whole genome shotgun (WGS) entry which is preliminary data.</text>
</comment>
<dbReference type="Proteomes" id="UP000316079">
    <property type="component" value="Unassembled WGS sequence"/>
</dbReference>
<gene>
    <name evidence="2" type="ORF">DNTS_031758</name>
</gene>
<keyword evidence="1" id="KW-1133">Transmembrane helix</keyword>
<proteinExistence type="predicted"/>
<evidence type="ECO:0000313" key="3">
    <source>
        <dbReference type="Proteomes" id="UP000316079"/>
    </source>
</evidence>
<keyword evidence="1" id="KW-0472">Membrane</keyword>
<evidence type="ECO:0000313" key="2">
    <source>
        <dbReference type="EMBL" id="TRY87258.1"/>
    </source>
</evidence>
<reference evidence="2 3" key="1">
    <citation type="journal article" date="2019" name="Sci. Data">
        <title>Hybrid genome assembly and annotation of Danionella translucida.</title>
        <authorList>
            <person name="Kadobianskyi M."/>
            <person name="Schulze L."/>
            <person name="Schuelke M."/>
            <person name="Judkewitz B."/>
        </authorList>
    </citation>
    <scope>NUCLEOTIDE SEQUENCE [LARGE SCALE GENOMIC DNA]</scope>
    <source>
        <strain evidence="2 3">Bolton</strain>
    </source>
</reference>
<organism evidence="2 3">
    <name type="scientific">Danionella cerebrum</name>
    <dbReference type="NCBI Taxonomy" id="2873325"/>
    <lineage>
        <taxon>Eukaryota</taxon>
        <taxon>Metazoa</taxon>
        <taxon>Chordata</taxon>
        <taxon>Craniata</taxon>
        <taxon>Vertebrata</taxon>
        <taxon>Euteleostomi</taxon>
        <taxon>Actinopterygii</taxon>
        <taxon>Neopterygii</taxon>
        <taxon>Teleostei</taxon>
        <taxon>Ostariophysi</taxon>
        <taxon>Cypriniformes</taxon>
        <taxon>Danionidae</taxon>
        <taxon>Danioninae</taxon>
        <taxon>Danionella</taxon>
    </lineage>
</organism>
<dbReference type="EMBL" id="SRMA01026153">
    <property type="protein sequence ID" value="TRY87258.1"/>
    <property type="molecule type" value="Genomic_DNA"/>
</dbReference>